<dbReference type="AlphaFoldDB" id="A0A2P8E463"/>
<protein>
    <recommendedName>
        <fullName evidence="4">Integral membrane protein</fullName>
    </recommendedName>
</protein>
<keyword evidence="1" id="KW-1133">Transmembrane helix</keyword>
<feature type="transmembrane region" description="Helical" evidence="1">
    <location>
        <begin position="58"/>
        <end position="77"/>
    </location>
</feature>
<dbReference type="InterPro" id="IPR046192">
    <property type="entry name" value="DUF6220"/>
</dbReference>
<dbReference type="EMBL" id="PYGE01000006">
    <property type="protein sequence ID" value="PSL04254.1"/>
    <property type="molecule type" value="Genomic_DNA"/>
</dbReference>
<sequence>MSDTATTDPAPAAHPGRVRSTALAVFRVLAVATLAAIAVQFVFAGLGAFGASLDPHRSLGYAIAAACILLLIVMLVARPSRTATALAVLLPVLAVLQMVLATLGDDTDAWFGGLHALNGLAIMGLTARLAGTRPQQPGPVA</sequence>
<proteinExistence type="predicted"/>
<evidence type="ECO:0000313" key="3">
    <source>
        <dbReference type="Proteomes" id="UP000243528"/>
    </source>
</evidence>
<evidence type="ECO:0000313" key="2">
    <source>
        <dbReference type="EMBL" id="PSL04254.1"/>
    </source>
</evidence>
<keyword evidence="1" id="KW-0812">Transmembrane</keyword>
<comment type="caution">
    <text evidence="2">The sequence shown here is derived from an EMBL/GenBank/DDBJ whole genome shotgun (WGS) entry which is preliminary data.</text>
</comment>
<organism evidence="2 3">
    <name type="scientific">Haloactinopolyspora alba</name>
    <dbReference type="NCBI Taxonomy" id="648780"/>
    <lineage>
        <taxon>Bacteria</taxon>
        <taxon>Bacillati</taxon>
        <taxon>Actinomycetota</taxon>
        <taxon>Actinomycetes</taxon>
        <taxon>Jiangellales</taxon>
        <taxon>Jiangellaceae</taxon>
        <taxon>Haloactinopolyspora</taxon>
    </lineage>
</organism>
<dbReference type="RefSeq" id="WP_129710905.1">
    <property type="nucleotide sequence ID" value="NZ_ML142900.1"/>
</dbReference>
<dbReference type="Pfam" id="PF19728">
    <property type="entry name" value="DUF6220"/>
    <property type="match status" value="1"/>
</dbReference>
<keyword evidence="3" id="KW-1185">Reference proteome</keyword>
<evidence type="ECO:0008006" key="4">
    <source>
        <dbReference type="Google" id="ProtNLM"/>
    </source>
</evidence>
<keyword evidence="1" id="KW-0472">Membrane</keyword>
<name>A0A2P8E463_9ACTN</name>
<dbReference type="Proteomes" id="UP000243528">
    <property type="component" value="Unassembled WGS sequence"/>
</dbReference>
<feature type="transmembrane region" description="Helical" evidence="1">
    <location>
        <begin position="109"/>
        <end position="127"/>
    </location>
</feature>
<feature type="transmembrane region" description="Helical" evidence="1">
    <location>
        <begin position="84"/>
        <end position="103"/>
    </location>
</feature>
<feature type="transmembrane region" description="Helical" evidence="1">
    <location>
        <begin position="24"/>
        <end position="46"/>
    </location>
</feature>
<gene>
    <name evidence="2" type="ORF">CLV30_106260</name>
</gene>
<reference evidence="2 3" key="1">
    <citation type="submission" date="2018-03" db="EMBL/GenBank/DDBJ databases">
        <title>Genomic Encyclopedia of Archaeal and Bacterial Type Strains, Phase II (KMG-II): from individual species to whole genera.</title>
        <authorList>
            <person name="Goeker M."/>
        </authorList>
    </citation>
    <scope>NUCLEOTIDE SEQUENCE [LARGE SCALE GENOMIC DNA]</scope>
    <source>
        <strain evidence="2 3">DSM 45211</strain>
    </source>
</reference>
<evidence type="ECO:0000256" key="1">
    <source>
        <dbReference type="SAM" id="Phobius"/>
    </source>
</evidence>
<accession>A0A2P8E463</accession>